<dbReference type="EMBL" id="AP026966">
    <property type="protein sequence ID" value="BDT58505.1"/>
    <property type="molecule type" value="Genomic_DNA"/>
</dbReference>
<reference evidence="2" key="1">
    <citation type="submission" date="2022-11" db="EMBL/GenBank/DDBJ databases">
        <title>Isolation and characterization of PLA-degrading bacterium Massilia sp. from Antarctic soil.</title>
        <authorList>
            <person name="Sato K."/>
            <person name="Gomez-Fuentes C."/>
            <person name="Ahmad S.A."/>
            <person name="Zulkharnain A."/>
        </authorList>
    </citation>
    <scope>NUCLEOTIDE SEQUENCE</scope>
    <source>
        <strain evidence="2">N-3</strain>
    </source>
</reference>
<sequence>MTEVLAYLLEFTGLVLLVLGYRKSNRNLLLGAALCLWFGAGVESFVRGFLHGAGGV</sequence>
<keyword evidence="1" id="KW-1133">Transmembrane helix</keyword>
<dbReference type="Proteomes" id="UP001163336">
    <property type="component" value="Chromosome"/>
</dbReference>
<feature type="transmembrane region" description="Helical" evidence="1">
    <location>
        <begin position="28"/>
        <end position="50"/>
    </location>
</feature>
<dbReference type="RefSeq" id="WP_281913898.1">
    <property type="nucleotide sequence ID" value="NZ_AP026966.1"/>
</dbReference>
<evidence type="ECO:0000313" key="3">
    <source>
        <dbReference type="Proteomes" id="UP001163336"/>
    </source>
</evidence>
<name>A0ABN6TBJ3_9BURK</name>
<keyword evidence="1" id="KW-0472">Membrane</keyword>
<evidence type="ECO:0000313" key="2">
    <source>
        <dbReference type="EMBL" id="BDT58505.1"/>
    </source>
</evidence>
<gene>
    <name evidence="2" type="ORF">MasN3_19990</name>
</gene>
<feature type="transmembrane region" description="Helical" evidence="1">
    <location>
        <begin position="6"/>
        <end position="21"/>
    </location>
</feature>
<accession>A0ABN6TBJ3</accession>
<organism evidence="2 3">
    <name type="scientific">Massilia varians</name>
    <dbReference type="NCBI Taxonomy" id="457921"/>
    <lineage>
        <taxon>Bacteria</taxon>
        <taxon>Pseudomonadati</taxon>
        <taxon>Pseudomonadota</taxon>
        <taxon>Betaproteobacteria</taxon>
        <taxon>Burkholderiales</taxon>
        <taxon>Oxalobacteraceae</taxon>
        <taxon>Telluria group</taxon>
        <taxon>Massilia</taxon>
    </lineage>
</organism>
<evidence type="ECO:0000256" key="1">
    <source>
        <dbReference type="SAM" id="Phobius"/>
    </source>
</evidence>
<keyword evidence="3" id="KW-1185">Reference proteome</keyword>
<proteinExistence type="predicted"/>
<protein>
    <submittedName>
        <fullName evidence="2">Uncharacterized protein</fullName>
    </submittedName>
</protein>
<keyword evidence="1" id="KW-0812">Transmembrane</keyword>